<evidence type="ECO:0000256" key="3">
    <source>
        <dbReference type="ARBA" id="ARBA00023004"/>
    </source>
</evidence>
<dbReference type="AlphaFoldDB" id="A0A8H7SGZ9"/>
<dbReference type="PANTHER" id="PTHR28657">
    <property type="entry name" value="INDOLEAMINE 2,3-DIOXYGENASE"/>
    <property type="match status" value="1"/>
</dbReference>
<accession>A0A8H7SGZ9</accession>
<dbReference type="InterPro" id="IPR000898">
    <property type="entry name" value="Indolamine_dOase"/>
</dbReference>
<evidence type="ECO:0000256" key="1">
    <source>
        <dbReference type="ARBA" id="ARBA00007119"/>
    </source>
</evidence>
<feature type="compositionally biased region" description="Basic and acidic residues" evidence="5">
    <location>
        <begin position="344"/>
        <end position="355"/>
    </location>
</feature>
<sequence length="601" mass="68306">MPAMHQMRSLEEYDISPTTGFLPPEPPLRKLSDNYFDCWEEMFSDFNGLLLAGKLRQAIHKMPLLDHTRLKTVQEYRRAFLILCMLSHSYVWGKLEKTSETLPANLAVPWTGIANYLGLSPVVCHASVVLWNYRLLDPDGPIDLSNLNTLATYSGSLDESWFYLVTTAIESVGAPCLSAMVKSINHVREGDHRALVTELRTISTAMEGMNNALQRMFEKCDPYVFYWKIRPYLAGWENMAEAGLPFGLIYEGVDSFWSAETDEYADMSHLSEGERLLRQYRRYAGGSAAQSSLIAALDVFLGVEHYPTGKRPQVSQQQQKPDSRDQDVNDRYKQLPTPNPADELNNKMKEKSERPPFVRTNRNTFLRAMRMYMPRQHREFLEDLELAANLRSFMLQLEQHQKEKLSTEEAMVLDAYNDCLTQLKVFRDKHVQIVTLYIVNQARKGPNIAHGGFAIEKKKQQQEQETTTQDDDSDDVIHPTKKAKITTADHNVLYPQTALETSPGIRKGSLSAMVSTMFPELGLAKHVDPKTGVVRGTGGTNVLPFLKQSRDETADTRIGFASTSTSHRNGKSVKKSNETTTIVEKPAPERPRSWRNWFTSK</sequence>
<dbReference type="InterPro" id="IPR037217">
    <property type="entry name" value="Trp/Indoleamine_2_3_dOase-like"/>
</dbReference>
<evidence type="ECO:0000313" key="7">
    <source>
        <dbReference type="Proteomes" id="UP000646827"/>
    </source>
</evidence>
<dbReference type="GO" id="GO:0019441">
    <property type="term" value="P:L-tryptophan catabolic process to kynurenine"/>
    <property type="evidence" value="ECO:0007669"/>
    <property type="project" value="InterPro"/>
</dbReference>
<keyword evidence="7" id="KW-1185">Reference proteome</keyword>
<evidence type="ECO:0008006" key="8">
    <source>
        <dbReference type="Google" id="ProtNLM"/>
    </source>
</evidence>
<evidence type="ECO:0000256" key="2">
    <source>
        <dbReference type="ARBA" id="ARBA00022723"/>
    </source>
</evidence>
<keyword evidence="2 4" id="KW-0479">Metal-binding</keyword>
<name>A0A8H7SGZ9_9FUNG</name>
<evidence type="ECO:0000313" key="6">
    <source>
        <dbReference type="EMBL" id="KAG2227938.1"/>
    </source>
</evidence>
<dbReference type="OrthoDB" id="540174at2759"/>
<feature type="region of interest" description="Disordered" evidence="5">
    <location>
        <begin position="562"/>
        <end position="601"/>
    </location>
</feature>
<evidence type="ECO:0000256" key="4">
    <source>
        <dbReference type="PIRSR" id="PIRSR600898-1"/>
    </source>
</evidence>
<dbReference type="GO" id="GO:0005737">
    <property type="term" value="C:cytoplasm"/>
    <property type="evidence" value="ECO:0007669"/>
    <property type="project" value="TreeGrafter"/>
</dbReference>
<dbReference type="GO" id="GO:0046872">
    <property type="term" value="F:metal ion binding"/>
    <property type="evidence" value="ECO:0007669"/>
    <property type="project" value="UniProtKB-KW"/>
</dbReference>
<dbReference type="EMBL" id="JAEPRB010000003">
    <property type="protein sequence ID" value="KAG2227938.1"/>
    <property type="molecule type" value="Genomic_DNA"/>
</dbReference>
<comment type="similarity">
    <text evidence="1">Belongs to the indoleamine 2,3-dioxygenase family.</text>
</comment>
<keyword evidence="3 4" id="KW-0408">Iron</keyword>
<feature type="region of interest" description="Disordered" evidence="5">
    <location>
        <begin position="309"/>
        <end position="355"/>
    </location>
</feature>
<keyword evidence="4" id="KW-0349">Heme</keyword>
<evidence type="ECO:0000256" key="5">
    <source>
        <dbReference type="SAM" id="MobiDB-lite"/>
    </source>
</evidence>
<dbReference type="GO" id="GO:0034354">
    <property type="term" value="P:'de novo' NAD+ biosynthetic process from L-tryptophan"/>
    <property type="evidence" value="ECO:0007669"/>
    <property type="project" value="TreeGrafter"/>
</dbReference>
<feature type="binding site" description="proximal binding residue" evidence="4">
    <location>
        <position position="430"/>
    </location>
    <ligand>
        <name>heme b</name>
        <dbReference type="ChEBI" id="CHEBI:60344"/>
    </ligand>
    <ligandPart>
        <name>Fe</name>
        <dbReference type="ChEBI" id="CHEBI:18248"/>
    </ligandPart>
</feature>
<feature type="compositionally biased region" description="Basic and acidic residues" evidence="5">
    <location>
        <begin position="321"/>
        <end position="333"/>
    </location>
</feature>
<proteinExistence type="inferred from homology"/>
<reference evidence="6 7" key="1">
    <citation type="submission" date="2020-12" db="EMBL/GenBank/DDBJ databases">
        <title>Metabolic potential, ecology and presence of endohyphal bacteria is reflected in genomic diversity of Mucoromycotina.</title>
        <authorList>
            <person name="Muszewska A."/>
            <person name="Okrasinska A."/>
            <person name="Steczkiewicz K."/>
            <person name="Drgas O."/>
            <person name="Orlowska M."/>
            <person name="Perlinska-Lenart U."/>
            <person name="Aleksandrzak-Piekarczyk T."/>
            <person name="Szatraj K."/>
            <person name="Zielenkiewicz U."/>
            <person name="Pilsyk S."/>
            <person name="Malc E."/>
            <person name="Mieczkowski P."/>
            <person name="Kruszewska J.S."/>
            <person name="Biernat P."/>
            <person name="Pawlowska J."/>
        </authorList>
    </citation>
    <scope>NUCLEOTIDE SEQUENCE [LARGE SCALE GENOMIC DNA]</scope>
    <source>
        <strain evidence="6 7">CBS 142.35</strain>
    </source>
</reference>
<dbReference type="Gene3D" id="1.20.58.480">
    <property type="match status" value="1"/>
</dbReference>
<comment type="caution">
    <text evidence="6">The sequence shown here is derived from an EMBL/GenBank/DDBJ whole genome shotgun (WGS) entry which is preliminary data.</text>
</comment>
<dbReference type="Pfam" id="PF01231">
    <property type="entry name" value="IDO"/>
    <property type="match status" value="1"/>
</dbReference>
<organism evidence="6 7">
    <name type="scientific">Circinella minor</name>
    <dbReference type="NCBI Taxonomy" id="1195481"/>
    <lineage>
        <taxon>Eukaryota</taxon>
        <taxon>Fungi</taxon>
        <taxon>Fungi incertae sedis</taxon>
        <taxon>Mucoromycota</taxon>
        <taxon>Mucoromycotina</taxon>
        <taxon>Mucoromycetes</taxon>
        <taxon>Mucorales</taxon>
        <taxon>Lichtheimiaceae</taxon>
        <taxon>Circinella</taxon>
    </lineage>
</organism>
<dbReference type="GO" id="GO:0020037">
    <property type="term" value="F:heme binding"/>
    <property type="evidence" value="ECO:0007669"/>
    <property type="project" value="InterPro"/>
</dbReference>
<dbReference type="Proteomes" id="UP000646827">
    <property type="component" value="Unassembled WGS sequence"/>
</dbReference>
<dbReference type="SUPFAM" id="SSF140959">
    <property type="entry name" value="Indolic compounds 2,3-dioxygenase-like"/>
    <property type="match status" value="1"/>
</dbReference>
<feature type="region of interest" description="Disordered" evidence="5">
    <location>
        <begin position="456"/>
        <end position="477"/>
    </location>
</feature>
<dbReference type="PANTHER" id="PTHR28657:SF5">
    <property type="entry name" value="INDOLEAMINE 2,3-DIOXYGENASE"/>
    <property type="match status" value="1"/>
</dbReference>
<dbReference type="GO" id="GO:0033754">
    <property type="term" value="F:indoleamine 2,3-dioxygenase activity"/>
    <property type="evidence" value="ECO:0007669"/>
    <property type="project" value="TreeGrafter"/>
</dbReference>
<protein>
    <recommendedName>
        <fullName evidence="8">Indoleamine 2,3-dioxygenase</fullName>
    </recommendedName>
</protein>
<gene>
    <name evidence="6" type="ORF">INT45_011961</name>
</gene>